<evidence type="ECO:0000256" key="2">
    <source>
        <dbReference type="ARBA" id="ARBA00004123"/>
    </source>
</evidence>
<comment type="catalytic activity">
    <reaction evidence="1 14">
        <text>S-ubiquitinyl-[E2 ubiquitin-conjugating enzyme]-L-cysteine + [acceptor protein]-L-lysine = [E2 ubiquitin-conjugating enzyme]-L-cysteine + N(6)-ubiquitinyl-[acceptor protein]-L-lysine.</text>
        <dbReference type="EC" id="2.3.2.27"/>
    </reaction>
</comment>
<dbReference type="GO" id="GO:0008270">
    <property type="term" value="F:zinc ion binding"/>
    <property type="evidence" value="ECO:0007669"/>
    <property type="project" value="UniProtKB-KW"/>
</dbReference>
<evidence type="ECO:0000256" key="15">
    <source>
        <dbReference type="SAM" id="Coils"/>
    </source>
</evidence>
<keyword evidence="11 14" id="KW-0175">Coiled coil</keyword>
<dbReference type="PANTHER" id="PTHR23163">
    <property type="entry name" value="RING FINGER PROTEIN-RELATED"/>
    <property type="match status" value="1"/>
</dbReference>
<comment type="caution">
    <text evidence="17">The sequence shown here is derived from an EMBL/GenBank/DDBJ whole genome shotgun (WGS) entry which is preliminary data.</text>
</comment>
<dbReference type="UniPathway" id="UPA00143"/>
<keyword evidence="12 14" id="KW-0539">Nucleus</keyword>
<keyword evidence="9 14" id="KW-0862">Zinc</keyword>
<dbReference type="GO" id="GO:0033503">
    <property type="term" value="C:HULC complex"/>
    <property type="evidence" value="ECO:0007669"/>
    <property type="project" value="TreeGrafter"/>
</dbReference>
<evidence type="ECO:0000256" key="14">
    <source>
        <dbReference type="RuleBase" id="RU365038"/>
    </source>
</evidence>
<evidence type="ECO:0000256" key="12">
    <source>
        <dbReference type="ARBA" id="ARBA00023242"/>
    </source>
</evidence>
<comment type="subcellular location">
    <subcellularLocation>
        <location evidence="2 14">Nucleus</location>
    </subcellularLocation>
</comment>
<dbReference type="Pfam" id="PF00097">
    <property type="entry name" value="zf-C3HC4"/>
    <property type="match status" value="1"/>
</dbReference>
<reference evidence="17" key="1">
    <citation type="submission" date="2017-07" db="EMBL/GenBank/DDBJ databases">
        <title>Taro Niue Genome Assembly and Annotation.</title>
        <authorList>
            <person name="Atibalentja N."/>
            <person name="Keating K."/>
            <person name="Fields C.J."/>
        </authorList>
    </citation>
    <scope>NUCLEOTIDE SEQUENCE</scope>
    <source>
        <strain evidence="17">Niue_2</strain>
        <tissue evidence="17">Leaf</tissue>
    </source>
</reference>
<dbReference type="GO" id="GO:0006325">
    <property type="term" value="P:chromatin organization"/>
    <property type="evidence" value="ECO:0007669"/>
    <property type="project" value="UniProtKB-KW"/>
</dbReference>
<accession>A0A843VW40</accession>
<sequence>MSLEFYNLKVIRLEDQVRNLAEQVGKLVDDGWQNSLCLDNIRKRLLDVERESEQLRKSLDETHSNNEMGRKDISALQIELEEERFNNNRVGEEIEVKMRKAAGLKARTQGSVLEKLHQELREYKGILKCGICDDRQKEVVIAKCYHLLCNPCVKRTLENRHRKCPVCSMSFGPNDIKSIYI</sequence>
<evidence type="ECO:0000256" key="5">
    <source>
        <dbReference type="ARBA" id="ARBA00022679"/>
    </source>
</evidence>
<gene>
    <name evidence="17" type="ORF">Taro_028052</name>
</gene>
<protein>
    <recommendedName>
        <fullName evidence="14">E3 ubiquitin protein ligase</fullName>
        <ecNumber evidence="14">2.3.2.27</ecNumber>
    </recommendedName>
</protein>
<dbReference type="Proteomes" id="UP000652761">
    <property type="component" value="Unassembled WGS sequence"/>
</dbReference>
<evidence type="ECO:0000256" key="8">
    <source>
        <dbReference type="ARBA" id="ARBA00022786"/>
    </source>
</evidence>
<feature type="domain" description="RING-type" evidence="16">
    <location>
        <begin position="129"/>
        <end position="168"/>
    </location>
</feature>
<dbReference type="EC" id="2.3.2.27" evidence="14"/>
<dbReference type="CDD" id="cd16499">
    <property type="entry name" value="RING-HC_Bre1-like"/>
    <property type="match status" value="1"/>
</dbReference>
<dbReference type="GO" id="GO:0061630">
    <property type="term" value="F:ubiquitin protein ligase activity"/>
    <property type="evidence" value="ECO:0007669"/>
    <property type="project" value="UniProtKB-EC"/>
</dbReference>
<evidence type="ECO:0000256" key="10">
    <source>
        <dbReference type="ARBA" id="ARBA00022853"/>
    </source>
</evidence>
<evidence type="ECO:0000256" key="6">
    <source>
        <dbReference type="ARBA" id="ARBA00022723"/>
    </source>
</evidence>
<keyword evidence="6 14" id="KW-0479">Metal-binding</keyword>
<dbReference type="GO" id="GO:0005634">
    <property type="term" value="C:nucleus"/>
    <property type="evidence" value="ECO:0007669"/>
    <property type="project" value="UniProtKB-SubCell"/>
</dbReference>
<evidence type="ECO:0000256" key="4">
    <source>
        <dbReference type="ARBA" id="ARBA00005555"/>
    </source>
</evidence>
<evidence type="ECO:0000256" key="13">
    <source>
        <dbReference type="PROSITE-ProRule" id="PRU00175"/>
    </source>
</evidence>
<feature type="coiled-coil region" evidence="15">
    <location>
        <begin position="3"/>
        <end position="65"/>
    </location>
</feature>
<dbReference type="Gene3D" id="3.30.40.10">
    <property type="entry name" value="Zinc/RING finger domain, C3HC4 (zinc finger)"/>
    <property type="match status" value="1"/>
</dbReference>
<evidence type="ECO:0000313" key="18">
    <source>
        <dbReference type="Proteomes" id="UP000652761"/>
    </source>
</evidence>
<evidence type="ECO:0000259" key="16">
    <source>
        <dbReference type="PROSITE" id="PS50089"/>
    </source>
</evidence>
<comment type="similarity">
    <text evidence="4 14">Belongs to the BRE1 family.</text>
</comment>
<evidence type="ECO:0000256" key="9">
    <source>
        <dbReference type="ARBA" id="ARBA00022833"/>
    </source>
</evidence>
<dbReference type="PANTHER" id="PTHR23163:SF0">
    <property type="entry name" value="E3 UBIQUITIN-PROTEIN LIGASE BRE1"/>
    <property type="match status" value="1"/>
</dbReference>
<evidence type="ECO:0000256" key="3">
    <source>
        <dbReference type="ARBA" id="ARBA00004906"/>
    </source>
</evidence>
<evidence type="ECO:0000256" key="1">
    <source>
        <dbReference type="ARBA" id="ARBA00000900"/>
    </source>
</evidence>
<dbReference type="OrthoDB" id="10266039at2759"/>
<dbReference type="AlphaFoldDB" id="A0A843VW40"/>
<keyword evidence="18" id="KW-1185">Reference proteome</keyword>
<dbReference type="PROSITE" id="PS50089">
    <property type="entry name" value="ZF_RING_2"/>
    <property type="match status" value="1"/>
</dbReference>
<keyword evidence="8 14" id="KW-0833">Ubl conjugation pathway</keyword>
<evidence type="ECO:0000256" key="7">
    <source>
        <dbReference type="ARBA" id="ARBA00022771"/>
    </source>
</evidence>
<dbReference type="InterPro" id="IPR018957">
    <property type="entry name" value="Znf_C3HC4_RING-type"/>
</dbReference>
<dbReference type="InterPro" id="IPR017907">
    <property type="entry name" value="Znf_RING_CS"/>
</dbReference>
<dbReference type="InterPro" id="IPR013083">
    <property type="entry name" value="Znf_RING/FYVE/PHD"/>
</dbReference>
<keyword evidence="5 14" id="KW-0808">Transferase</keyword>
<dbReference type="GO" id="GO:0016567">
    <property type="term" value="P:protein ubiquitination"/>
    <property type="evidence" value="ECO:0007669"/>
    <property type="project" value="UniProtKB-UniRule"/>
</dbReference>
<comment type="pathway">
    <text evidence="3 14">Protein modification; protein ubiquitination.</text>
</comment>
<keyword evidence="10 14" id="KW-0156">Chromatin regulator</keyword>
<proteinExistence type="inferred from homology"/>
<dbReference type="InterPro" id="IPR013956">
    <property type="entry name" value="E3_ubiquit_lig_Bre1"/>
</dbReference>
<dbReference type="SUPFAM" id="SSF57850">
    <property type="entry name" value="RING/U-box"/>
    <property type="match status" value="1"/>
</dbReference>
<name>A0A843VW40_COLES</name>
<dbReference type="EMBL" id="NMUH01001788">
    <property type="protein sequence ID" value="MQL95389.1"/>
    <property type="molecule type" value="Genomic_DNA"/>
</dbReference>
<dbReference type="InterPro" id="IPR001841">
    <property type="entry name" value="Znf_RING"/>
</dbReference>
<keyword evidence="7 13" id="KW-0863">Zinc-finger</keyword>
<dbReference type="PROSITE" id="PS00518">
    <property type="entry name" value="ZF_RING_1"/>
    <property type="match status" value="1"/>
</dbReference>
<organism evidence="17 18">
    <name type="scientific">Colocasia esculenta</name>
    <name type="common">Wild taro</name>
    <name type="synonym">Arum esculentum</name>
    <dbReference type="NCBI Taxonomy" id="4460"/>
    <lineage>
        <taxon>Eukaryota</taxon>
        <taxon>Viridiplantae</taxon>
        <taxon>Streptophyta</taxon>
        <taxon>Embryophyta</taxon>
        <taxon>Tracheophyta</taxon>
        <taxon>Spermatophyta</taxon>
        <taxon>Magnoliopsida</taxon>
        <taxon>Liliopsida</taxon>
        <taxon>Araceae</taxon>
        <taxon>Aroideae</taxon>
        <taxon>Colocasieae</taxon>
        <taxon>Colocasia</taxon>
    </lineage>
</organism>
<dbReference type="SMART" id="SM00184">
    <property type="entry name" value="RING"/>
    <property type="match status" value="1"/>
</dbReference>
<evidence type="ECO:0000256" key="11">
    <source>
        <dbReference type="ARBA" id="ARBA00023054"/>
    </source>
</evidence>
<evidence type="ECO:0000313" key="17">
    <source>
        <dbReference type="EMBL" id="MQL95389.1"/>
    </source>
</evidence>